<dbReference type="Proteomes" id="UP000663836">
    <property type="component" value="Unassembled WGS sequence"/>
</dbReference>
<dbReference type="PROSITE" id="PS00518">
    <property type="entry name" value="ZF_RING_1"/>
    <property type="match status" value="1"/>
</dbReference>
<dbReference type="SUPFAM" id="SSF57850">
    <property type="entry name" value="RING/U-box"/>
    <property type="match status" value="1"/>
</dbReference>
<dbReference type="InterPro" id="IPR013083">
    <property type="entry name" value="Znf_RING/FYVE/PHD"/>
</dbReference>
<protein>
    <recommendedName>
        <fullName evidence="5">RING-type domain-containing protein</fullName>
    </recommendedName>
</protein>
<sequence length="306" mass="35458">MVGVDARNKRCLDTKYICHACSLILRDPVQLLACGHRYCQTCLNIEQEETIKCQQCQSETLRNHAWLDRGFKNDMNSLPINCSFCQWTDVLNNYQKHLDQSHSNIRCEDCGEQFNSVNKFNEHKVSKCQQLIVNCILKEFGCNARIIRAKMEDHYLTKQHQHAVLNVIRQMLSQLNNRQMDIDLPRTTTAGAYNPPTNQLEELYEMLNILVGGIETLTNDEQRLSNELLQMQMILPTRTENLSKVKLSIEESNVFVEAVKHNQAILNQDVLSLSENLNNMQYVSYDGTSIWKITNFREKMNKIVKA</sequence>
<evidence type="ECO:0000256" key="1">
    <source>
        <dbReference type="ARBA" id="ARBA00022723"/>
    </source>
</evidence>
<name>A0A820BI64_9BILA</name>
<evidence type="ECO:0000256" key="2">
    <source>
        <dbReference type="ARBA" id="ARBA00022771"/>
    </source>
</evidence>
<evidence type="ECO:0000256" key="3">
    <source>
        <dbReference type="ARBA" id="ARBA00022833"/>
    </source>
</evidence>
<comment type="caution">
    <text evidence="6">The sequence shown here is derived from an EMBL/GenBank/DDBJ whole genome shotgun (WGS) entry which is preliminary data.</text>
</comment>
<accession>A0A820BI64</accession>
<feature type="domain" description="RING-type" evidence="5">
    <location>
        <begin position="18"/>
        <end position="57"/>
    </location>
</feature>
<dbReference type="GO" id="GO:0043122">
    <property type="term" value="P:regulation of canonical NF-kappaB signal transduction"/>
    <property type="evidence" value="ECO:0007669"/>
    <property type="project" value="TreeGrafter"/>
</dbReference>
<dbReference type="EMBL" id="CAJOBD010015347">
    <property type="protein sequence ID" value="CAF4207678.1"/>
    <property type="molecule type" value="Genomic_DNA"/>
</dbReference>
<keyword evidence="3" id="KW-0862">Zinc</keyword>
<organism evidence="6 7">
    <name type="scientific">Rotaria sordida</name>
    <dbReference type="NCBI Taxonomy" id="392033"/>
    <lineage>
        <taxon>Eukaryota</taxon>
        <taxon>Metazoa</taxon>
        <taxon>Spiralia</taxon>
        <taxon>Gnathifera</taxon>
        <taxon>Rotifera</taxon>
        <taxon>Eurotatoria</taxon>
        <taxon>Bdelloidea</taxon>
        <taxon>Philodinida</taxon>
        <taxon>Philodinidae</taxon>
        <taxon>Rotaria</taxon>
    </lineage>
</organism>
<proteinExistence type="predicted"/>
<evidence type="ECO:0000259" key="5">
    <source>
        <dbReference type="PROSITE" id="PS50089"/>
    </source>
</evidence>
<dbReference type="Gene3D" id="3.30.40.10">
    <property type="entry name" value="Zinc/RING finger domain, C3HC4 (zinc finger)"/>
    <property type="match status" value="2"/>
</dbReference>
<dbReference type="PROSITE" id="PS50089">
    <property type="entry name" value="ZF_RING_2"/>
    <property type="match status" value="1"/>
</dbReference>
<keyword evidence="1" id="KW-0479">Metal-binding</keyword>
<evidence type="ECO:0000256" key="4">
    <source>
        <dbReference type="PROSITE-ProRule" id="PRU00175"/>
    </source>
</evidence>
<dbReference type="InterPro" id="IPR017907">
    <property type="entry name" value="Znf_RING_CS"/>
</dbReference>
<dbReference type="PANTHER" id="PTHR10131">
    <property type="entry name" value="TNF RECEPTOR ASSOCIATED FACTOR"/>
    <property type="match status" value="1"/>
</dbReference>
<gene>
    <name evidence="6" type="ORF">JBS370_LOCUS36837</name>
</gene>
<evidence type="ECO:0000313" key="6">
    <source>
        <dbReference type="EMBL" id="CAF4207678.1"/>
    </source>
</evidence>
<dbReference type="InterPro" id="IPR001841">
    <property type="entry name" value="Znf_RING"/>
</dbReference>
<dbReference type="AlphaFoldDB" id="A0A820BI64"/>
<reference evidence="6" key="1">
    <citation type="submission" date="2021-02" db="EMBL/GenBank/DDBJ databases">
        <authorList>
            <person name="Nowell W R."/>
        </authorList>
    </citation>
    <scope>NUCLEOTIDE SEQUENCE</scope>
</reference>
<evidence type="ECO:0000313" key="7">
    <source>
        <dbReference type="Proteomes" id="UP000663836"/>
    </source>
</evidence>
<keyword evidence="2 4" id="KW-0863">Zinc-finger</keyword>
<dbReference type="PANTHER" id="PTHR10131:SF94">
    <property type="entry name" value="TNF RECEPTOR-ASSOCIATED FACTOR 4"/>
    <property type="match status" value="1"/>
</dbReference>
<dbReference type="GO" id="GO:0008270">
    <property type="term" value="F:zinc ion binding"/>
    <property type="evidence" value="ECO:0007669"/>
    <property type="project" value="UniProtKB-KW"/>
</dbReference>